<sequence length="463" mass="51430">MTVQRNFHKEPSQLLELPEDQWFERKSFRINPKDLAKTIVGMANAEGGVIAVGITDRRFDGRPTAGQDNALRQTSLDHTDPTVRVQIELCDVDDRAQVYLFHVLPSERVHYLKSGDCFLRVGDETKQLRADDILELRYTKGEQQYDATVPMGANPSDLDMELVVAYAKAIGSSSADDALKARNLVDREGNPRAAAILLFGKNPQEFFPNAHIRVLRFGEDERLPGELQQLLEDQRFGGPIPQQIQAAQDAIGEMLPNARRLTNAGLFEDESLIPHDVWLEGLVNAVVHRSYSMIGDHIRFEIYPSRIEVSSPGRFPGLVDPTRPESIARFARNPLVARVTAELRIGQELGEGIRRMFASMRRVGFADPVYAQTSGSVVLTLNAMQRLDAHVLGDLPRHSADVLTVLETGGRPMSTGEVAEALGLSAPPVRRSLQAMRDAGLVRWRGNGPRDPRAVWSVTGPLR</sequence>
<dbReference type="GeneID" id="301813832"/>
<evidence type="ECO:0000313" key="3">
    <source>
        <dbReference type="EMBL" id="MCZ9305790.1"/>
    </source>
</evidence>
<dbReference type="InterPro" id="IPR011991">
    <property type="entry name" value="ArsR-like_HTH"/>
</dbReference>
<evidence type="ECO:0000259" key="2">
    <source>
        <dbReference type="Pfam" id="PF09339"/>
    </source>
</evidence>
<dbReference type="Pfam" id="PF13749">
    <property type="entry name" value="HATPase_c_4"/>
    <property type="match status" value="1"/>
</dbReference>
<comment type="caution">
    <text evidence="3">The sequence shown here is derived from an EMBL/GenBank/DDBJ whole genome shotgun (WGS) entry which is preliminary data.</text>
</comment>
<dbReference type="PANTHER" id="PTHR30595">
    <property type="entry name" value="GLPR-RELATED TRANSCRIPTIONAL REPRESSOR"/>
    <property type="match status" value="1"/>
</dbReference>
<dbReference type="Pfam" id="PF09339">
    <property type="entry name" value="HTH_IclR"/>
    <property type="match status" value="1"/>
</dbReference>
<dbReference type="Gene3D" id="1.10.10.10">
    <property type="entry name" value="Winged helix-like DNA-binding domain superfamily/Winged helix DNA-binding domain"/>
    <property type="match status" value="1"/>
</dbReference>
<dbReference type="SUPFAM" id="SSF46785">
    <property type="entry name" value="Winged helix' DNA-binding domain"/>
    <property type="match status" value="1"/>
</dbReference>
<dbReference type="EMBL" id="JAKMUV010000017">
    <property type="protein sequence ID" value="MCZ9305790.1"/>
    <property type="molecule type" value="Genomic_DNA"/>
</dbReference>
<dbReference type="InterPro" id="IPR036390">
    <property type="entry name" value="WH_DNA-bd_sf"/>
</dbReference>
<dbReference type="CDD" id="cd00090">
    <property type="entry name" value="HTH_ARSR"/>
    <property type="match status" value="1"/>
</dbReference>
<dbReference type="Gene3D" id="3.30.950.30">
    <property type="entry name" value="Schlafen, AAA domain"/>
    <property type="match status" value="1"/>
</dbReference>
<dbReference type="RefSeq" id="WP_034980864.1">
    <property type="nucleotide sequence ID" value="NZ_JAKMUV010000017.1"/>
</dbReference>
<feature type="domain" description="Schlafen AlbA-2" evidence="1">
    <location>
        <begin position="19"/>
        <end position="128"/>
    </location>
</feature>
<dbReference type="GO" id="GO:0003677">
    <property type="term" value="F:DNA binding"/>
    <property type="evidence" value="ECO:0007669"/>
    <property type="project" value="InterPro"/>
</dbReference>
<dbReference type="Pfam" id="PF04326">
    <property type="entry name" value="SLFN_AlbA_2"/>
    <property type="match status" value="1"/>
</dbReference>
<evidence type="ECO:0000313" key="4">
    <source>
        <dbReference type="Proteomes" id="UP001146505"/>
    </source>
</evidence>
<organism evidence="3 4">
    <name type="scientific">Corynebacterium macclintockiae</name>
    <dbReference type="NCBI Taxonomy" id="2913501"/>
    <lineage>
        <taxon>Bacteria</taxon>
        <taxon>Bacillati</taxon>
        <taxon>Actinomycetota</taxon>
        <taxon>Actinomycetes</taxon>
        <taxon>Mycobacteriales</taxon>
        <taxon>Corynebacteriaceae</taxon>
        <taxon>Corynebacterium</taxon>
    </lineage>
</organism>
<dbReference type="Gene3D" id="3.30.565.60">
    <property type="match status" value="1"/>
</dbReference>
<keyword evidence="4" id="KW-1185">Reference proteome</keyword>
<dbReference type="AlphaFoldDB" id="A0A9X3M7U9"/>
<proteinExistence type="predicted"/>
<feature type="domain" description="HTH iclR-type" evidence="2">
    <location>
        <begin position="400"/>
        <end position="444"/>
    </location>
</feature>
<dbReference type="InterPro" id="IPR036388">
    <property type="entry name" value="WH-like_DNA-bd_sf"/>
</dbReference>
<dbReference type="InterPro" id="IPR005471">
    <property type="entry name" value="Tscrpt_reg_IclR_N"/>
</dbReference>
<evidence type="ECO:0000259" key="1">
    <source>
        <dbReference type="Pfam" id="PF04326"/>
    </source>
</evidence>
<reference evidence="3" key="1">
    <citation type="submission" date="2022-02" db="EMBL/GenBank/DDBJ databases">
        <title>Corynebacterium sp. from urogenital microbiome.</title>
        <authorList>
            <person name="Cappelli E.A."/>
            <person name="Ribeiro T.G."/>
            <person name="Peixe L."/>
        </authorList>
    </citation>
    <scope>NUCLEOTIDE SEQUENCE</scope>
    <source>
        <strain evidence="3">C9Ua_112</strain>
    </source>
</reference>
<accession>A0A9X3M7U9</accession>
<dbReference type="Proteomes" id="UP001146505">
    <property type="component" value="Unassembled WGS sequence"/>
</dbReference>
<dbReference type="InterPro" id="IPR038461">
    <property type="entry name" value="Schlafen_AlbA_2_dom_sf"/>
</dbReference>
<gene>
    <name evidence="3" type="ORF">L8U58_09705</name>
</gene>
<protein>
    <submittedName>
        <fullName evidence="3">DNA binding domain-containing protein</fullName>
    </submittedName>
</protein>
<dbReference type="GO" id="GO:0006355">
    <property type="term" value="P:regulation of DNA-templated transcription"/>
    <property type="evidence" value="ECO:0007669"/>
    <property type="project" value="InterPro"/>
</dbReference>
<dbReference type="InterPro" id="IPR038475">
    <property type="entry name" value="RecG_C_sf"/>
</dbReference>
<name>A0A9X3M7U9_9CORY</name>
<dbReference type="PANTHER" id="PTHR30595:SF6">
    <property type="entry name" value="SCHLAFEN ALBA-2 DOMAIN-CONTAINING PROTEIN"/>
    <property type="match status" value="1"/>
</dbReference>
<dbReference type="InterPro" id="IPR007421">
    <property type="entry name" value="Schlafen_AlbA_2_dom"/>
</dbReference>